<keyword evidence="1 4" id="KW-0489">Methyltransferase</keyword>
<gene>
    <name evidence="5" type="ORF">g.5126</name>
</gene>
<evidence type="ECO:0000256" key="1">
    <source>
        <dbReference type="ARBA" id="ARBA00022603"/>
    </source>
</evidence>
<dbReference type="GO" id="GO:1904262">
    <property type="term" value="P:negative regulation of TORC1 signaling"/>
    <property type="evidence" value="ECO:0007669"/>
    <property type="project" value="TreeGrafter"/>
</dbReference>
<dbReference type="EC" id="2.1.1.-" evidence="4"/>
<dbReference type="HAMAP" id="MF_03044">
    <property type="entry name" value="BMT2"/>
    <property type="match status" value="1"/>
</dbReference>
<keyword evidence="2 4" id="KW-0808">Transferase</keyword>
<dbReference type="PANTHER" id="PTHR21008">
    <property type="entry name" value="S-ADENOSYLMETHIONINE SENSOR UPSTREAM OF MTORC1-RELATED"/>
    <property type="match status" value="1"/>
</dbReference>
<dbReference type="AlphaFoldDB" id="A0A1B6KMY5"/>
<accession>A0A1B6KMY5</accession>
<organism evidence="5">
    <name type="scientific">Graphocephala atropunctata</name>
    <dbReference type="NCBI Taxonomy" id="36148"/>
    <lineage>
        <taxon>Eukaryota</taxon>
        <taxon>Metazoa</taxon>
        <taxon>Ecdysozoa</taxon>
        <taxon>Arthropoda</taxon>
        <taxon>Hexapoda</taxon>
        <taxon>Insecta</taxon>
        <taxon>Pterygota</taxon>
        <taxon>Neoptera</taxon>
        <taxon>Paraneoptera</taxon>
        <taxon>Hemiptera</taxon>
        <taxon>Auchenorrhyncha</taxon>
        <taxon>Membracoidea</taxon>
        <taxon>Cicadellidae</taxon>
        <taxon>Cicadellinae</taxon>
        <taxon>Cicadellini</taxon>
        <taxon>Graphocephala</taxon>
    </lineage>
</organism>
<evidence type="ECO:0000256" key="3">
    <source>
        <dbReference type="ARBA" id="ARBA00022691"/>
    </source>
</evidence>
<sequence length="327" mass="37446">MASEKHKKLASFIKGVHLNLRLQSRSVGAEQAWFQHCQQTDVLEKYAENMQLLATEFWKNNNSGGSDLCRINWVVNQCEEYFYKGGHINAAAKEDKLSARYLNRSIKQIEISEGVLQLLDVGSCYNPFSSFSMFEVTALDLMPATKDVIKCDFLSVNISSDTKTMKDPCLELPSEYFDIVVFSLLLEYLPSSDQRYTCCRNAYETLKPGGLLFILTPDSKHATANSRVMKGWRLALASLGFWRVSYQKLRHLHCMAYRKCVDLQVPRSWLQAQHCPERPETLMCIPQDYHEYRDTSADVTLPPERCDVDNDLLADIFSSLPDFDVFS</sequence>
<feature type="binding site" evidence="4">
    <location>
        <position position="140"/>
    </location>
    <ligand>
        <name>S-adenosyl-L-methionine</name>
        <dbReference type="ChEBI" id="CHEBI:59789"/>
    </ligand>
</feature>
<dbReference type="Gene3D" id="3.40.50.150">
    <property type="entry name" value="Vaccinia Virus protein VP39"/>
    <property type="match status" value="1"/>
</dbReference>
<comment type="similarity">
    <text evidence="4">Belongs to the BMT2 family.</text>
</comment>
<comment type="function">
    <text evidence="4">S-adenosyl-L-methionine-binding protein that acts as an inhibitor of mTORC1 signaling. Acts as a sensor of S-adenosyl-L-methionine to signal methionine sufficiency to mTORC1. Probably also acts as a S-adenosyl-L-methionine-dependent methyltransferase.</text>
</comment>
<name>A0A1B6KMY5_9HEMI</name>
<protein>
    <recommendedName>
        <fullName evidence="4">S-adenosylmethionine sensor upstream of mTORC1</fullName>
    </recommendedName>
    <alternativeName>
        <fullName evidence="4">Probable methyltransferase BMT2 homolog</fullName>
        <ecNumber evidence="4">2.1.1.-</ecNumber>
    </alternativeName>
</protein>
<reference evidence="5" key="1">
    <citation type="submission" date="2015-11" db="EMBL/GenBank/DDBJ databases">
        <title>De novo transcriptome assembly of four potential Pierce s Disease insect vectors from Arizona vineyards.</title>
        <authorList>
            <person name="Tassone E.E."/>
        </authorList>
    </citation>
    <scope>NUCLEOTIDE SEQUENCE</scope>
</reference>
<keyword evidence="3 4" id="KW-0949">S-adenosyl-L-methionine</keyword>
<dbReference type="InterPro" id="IPR029063">
    <property type="entry name" value="SAM-dependent_MTases_sf"/>
</dbReference>
<feature type="binding site" evidence="4">
    <location>
        <position position="122"/>
    </location>
    <ligand>
        <name>S-adenosyl-L-methionine</name>
        <dbReference type="ChEBI" id="CHEBI:59789"/>
    </ligand>
</feature>
<dbReference type="GO" id="GO:0008168">
    <property type="term" value="F:methyltransferase activity"/>
    <property type="evidence" value="ECO:0007669"/>
    <property type="project" value="UniProtKB-UniRule"/>
</dbReference>
<dbReference type="SUPFAM" id="SSF53335">
    <property type="entry name" value="S-adenosyl-L-methionine-dependent methyltransferases"/>
    <property type="match status" value="1"/>
</dbReference>
<evidence type="ECO:0000256" key="4">
    <source>
        <dbReference type="HAMAP-Rule" id="MF_03044"/>
    </source>
</evidence>
<dbReference type="GO" id="GO:0032259">
    <property type="term" value="P:methylation"/>
    <property type="evidence" value="ECO:0007669"/>
    <property type="project" value="UniProtKB-KW"/>
</dbReference>
<dbReference type="InterPro" id="IPR021867">
    <property type="entry name" value="Bmt2/SAMTOR"/>
</dbReference>
<evidence type="ECO:0000313" key="5">
    <source>
        <dbReference type="EMBL" id="JAT12825.1"/>
    </source>
</evidence>
<dbReference type="EMBL" id="GEBQ01027152">
    <property type="protein sequence ID" value="JAT12825.1"/>
    <property type="molecule type" value="Transcribed_RNA"/>
</dbReference>
<dbReference type="Pfam" id="PF11968">
    <property type="entry name" value="Bmt2"/>
    <property type="match status" value="1"/>
</dbReference>
<dbReference type="PANTHER" id="PTHR21008:SF0">
    <property type="entry name" value="S-ADENOSYLMETHIONINE SENSOR UPSTREAM OF MTORC1"/>
    <property type="match status" value="1"/>
</dbReference>
<proteinExistence type="inferred from homology"/>
<evidence type="ECO:0000256" key="2">
    <source>
        <dbReference type="ARBA" id="ARBA00022679"/>
    </source>
</evidence>